<evidence type="ECO:0000256" key="1">
    <source>
        <dbReference type="SAM" id="MobiDB-lite"/>
    </source>
</evidence>
<dbReference type="Proteomes" id="UP000219167">
    <property type="component" value="Unassembled WGS sequence"/>
</dbReference>
<dbReference type="EMBL" id="OBQD01000043">
    <property type="protein sequence ID" value="SOC48211.1"/>
    <property type="molecule type" value="Genomic_DNA"/>
</dbReference>
<reference evidence="2 3" key="1">
    <citation type="submission" date="2017-08" db="EMBL/GenBank/DDBJ databases">
        <authorList>
            <person name="de Groot N.N."/>
        </authorList>
    </citation>
    <scope>NUCLEOTIDE SEQUENCE [LARGE SCALE GENOMIC DNA]</scope>
    <source>
        <strain evidence="2 3">JC85</strain>
    </source>
</reference>
<sequence length="178" mass="20065">MTKINHNRPTLRLLDNYRRELRSQAHEYSSSETASEISVSGRKKKMPGVSQSAQEIILSMFDAAGRYLDAFSKILKTLSLDAGKSLRKKRASFQKEMEDAKSDLIEVCVKLVVEALREKIEGKKGVVEWLTWFQNEAQRTNDYGLLDILEVGIKPAFQRLDAAIEEGAFRQAISSASP</sequence>
<dbReference type="AlphaFoldDB" id="A0A285V6Q6"/>
<organism evidence="2 3">
    <name type="scientific">Rhizobium subbaraonis</name>
    <dbReference type="NCBI Taxonomy" id="908946"/>
    <lineage>
        <taxon>Bacteria</taxon>
        <taxon>Pseudomonadati</taxon>
        <taxon>Pseudomonadota</taxon>
        <taxon>Alphaproteobacteria</taxon>
        <taxon>Hyphomicrobiales</taxon>
        <taxon>Rhizobiaceae</taxon>
        <taxon>Rhizobium/Agrobacterium group</taxon>
        <taxon>Rhizobium</taxon>
    </lineage>
</organism>
<name>A0A285V6Q6_9HYPH</name>
<evidence type="ECO:0000313" key="2">
    <source>
        <dbReference type="EMBL" id="SOC48211.1"/>
    </source>
</evidence>
<protein>
    <submittedName>
        <fullName evidence="2">Uncharacterized protein</fullName>
    </submittedName>
</protein>
<proteinExistence type="predicted"/>
<feature type="compositionally biased region" description="Low complexity" evidence="1">
    <location>
        <begin position="27"/>
        <end position="40"/>
    </location>
</feature>
<evidence type="ECO:0000313" key="3">
    <source>
        <dbReference type="Proteomes" id="UP000219167"/>
    </source>
</evidence>
<feature type="region of interest" description="Disordered" evidence="1">
    <location>
        <begin position="24"/>
        <end position="46"/>
    </location>
</feature>
<dbReference type="OrthoDB" id="8410577at2"/>
<accession>A0A285V6Q6</accession>
<keyword evidence="3" id="KW-1185">Reference proteome</keyword>
<gene>
    <name evidence="2" type="ORF">SAMN05892877_1436</name>
</gene>
<dbReference type="RefSeq" id="WP_141402152.1">
    <property type="nucleotide sequence ID" value="NZ_OBQD01000043.1"/>
</dbReference>